<dbReference type="InterPro" id="IPR013761">
    <property type="entry name" value="SAM/pointed_sf"/>
</dbReference>
<sequence>MPSELEQVLSNLGIEQYLSLFEDAGYGDWDQVCEMSKSDLEELDMKVGHRRKLQREIARKWGWPDSKPLPSEAELRALKWAS</sequence>
<accession>A0A8H4RSA3</accession>
<dbReference type="EMBL" id="JAAMPI010000184">
    <property type="protein sequence ID" value="KAF4634458.1"/>
    <property type="molecule type" value="Genomic_DNA"/>
</dbReference>
<dbReference type="Gene3D" id="1.10.150.50">
    <property type="entry name" value="Transcription Factor, Ets-1"/>
    <property type="match status" value="1"/>
</dbReference>
<organism evidence="2 3">
    <name type="scientific">Cudoniella acicularis</name>
    <dbReference type="NCBI Taxonomy" id="354080"/>
    <lineage>
        <taxon>Eukaryota</taxon>
        <taxon>Fungi</taxon>
        <taxon>Dikarya</taxon>
        <taxon>Ascomycota</taxon>
        <taxon>Pezizomycotina</taxon>
        <taxon>Leotiomycetes</taxon>
        <taxon>Helotiales</taxon>
        <taxon>Tricladiaceae</taxon>
        <taxon>Cudoniella</taxon>
    </lineage>
</organism>
<dbReference type="Pfam" id="PF00536">
    <property type="entry name" value="SAM_1"/>
    <property type="match status" value="1"/>
</dbReference>
<keyword evidence="3" id="KW-1185">Reference proteome</keyword>
<dbReference type="AlphaFoldDB" id="A0A8H4RSA3"/>
<evidence type="ECO:0000313" key="2">
    <source>
        <dbReference type="EMBL" id="KAF4634458.1"/>
    </source>
</evidence>
<feature type="domain" description="SAM" evidence="1">
    <location>
        <begin position="7"/>
        <end position="58"/>
    </location>
</feature>
<dbReference type="InterPro" id="IPR001660">
    <property type="entry name" value="SAM"/>
</dbReference>
<comment type="caution">
    <text evidence="2">The sequence shown here is derived from an EMBL/GenBank/DDBJ whole genome shotgun (WGS) entry which is preliminary data.</text>
</comment>
<gene>
    <name evidence="2" type="ORF">G7Y89_g3660</name>
</gene>
<name>A0A8H4RSA3_9HELO</name>
<dbReference type="Proteomes" id="UP000566819">
    <property type="component" value="Unassembled WGS sequence"/>
</dbReference>
<evidence type="ECO:0000259" key="1">
    <source>
        <dbReference type="Pfam" id="PF00536"/>
    </source>
</evidence>
<proteinExistence type="predicted"/>
<dbReference type="OrthoDB" id="1919336at2759"/>
<protein>
    <recommendedName>
        <fullName evidence="1">SAM domain-containing protein</fullName>
    </recommendedName>
</protein>
<evidence type="ECO:0000313" key="3">
    <source>
        <dbReference type="Proteomes" id="UP000566819"/>
    </source>
</evidence>
<dbReference type="SUPFAM" id="SSF47769">
    <property type="entry name" value="SAM/Pointed domain"/>
    <property type="match status" value="1"/>
</dbReference>
<reference evidence="2 3" key="1">
    <citation type="submission" date="2020-03" db="EMBL/GenBank/DDBJ databases">
        <title>Draft Genome Sequence of Cudoniella acicularis.</title>
        <authorList>
            <person name="Buettner E."/>
            <person name="Kellner H."/>
        </authorList>
    </citation>
    <scope>NUCLEOTIDE SEQUENCE [LARGE SCALE GENOMIC DNA]</scope>
    <source>
        <strain evidence="2 3">DSM 108380</strain>
    </source>
</reference>